<dbReference type="Gene3D" id="3.40.50.300">
    <property type="entry name" value="P-loop containing nucleotide triphosphate hydrolases"/>
    <property type="match status" value="1"/>
</dbReference>
<dbReference type="GO" id="GO:0008270">
    <property type="term" value="F:zinc ion binding"/>
    <property type="evidence" value="ECO:0007669"/>
    <property type="project" value="UniProtKB-KW"/>
</dbReference>
<dbReference type="Pfam" id="PF18073">
    <property type="entry name" value="Zn_ribbon_LapB"/>
    <property type="match status" value="1"/>
</dbReference>
<dbReference type="AlphaFoldDB" id="A0A6J7PV33"/>
<evidence type="ECO:0000256" key="3">
    <source>
        <dbReference type="ARBA" id="ARBA00022763"/>
    </source>
</evidence>
<dbReference type="GO" id="GO:0003684">
    <property type="term" value="F:damaged DNA binding"/>
    <property type="evidence" value="ECO:0007669"/>
    <property type="project" value="InterPro"/>
</dbReference>
<sequence>MSSKPEAFLCSACGNTELRWVGRCPSCDQWNTLVEVGAVLESSGEQPHVVQEVSVSESLPYSTGLAEVDRVLGGGLIPGSVTLVAGTPGVGKSTMCLHAAVNVGSHGVSTLVIAAEESESQVAARARRLGSLSEHVSLMATASLGDALRVVSETTAKVVVVDSVSTMVDQSLRSPSGGVTQVRAAAEQLAAIARKRGIALVLVGHVTKDGDIAGPRALEHLVDTVVYIEGDRHHQRRVVTTTKHRFGPSGEVGLLEMGPQGLTSIDDPSAALVAERGPALPGSVATVLAEGTRPLVVEIQALVTPAVGTPARVAQGVSATRLRQLAAVLDAHCDVGLVRADLFVACSGAVRATEPAVDLAVIAAALSAFQGHALDPGVVCIGEVGLTGSIKGVAGITRRLEEAARVGLVTAVAPPGSTAPEGMRLISVATVAELLDALVSLRDTKSDTTKRPL</sequence>
<keyword evidence="5" id="KW-0378">Hydrolase</keyword>
<accession>A0A6J7PV33</accession>
<dbReference type="SUPFAM" id="SSF52540">
    <property type="entry name" value="P-loop containing nucleoside triphosphate hydrolases"/>
    <property type="match status" value="1"/>
</dbReference>
<dbReference type="Gene3D" id="3.30.230.10">
    <property type="match status" value="1"/>
</dbReference>
<protein>
    <submittedName>
        <fullName evidence="14">Unannotated protein</fullName>
    </submittedName>
</protein>
<dbReference type="GO" id="GO:0016787">
    <property type="term" value="F:hydrolase activity"/>
    <property type="evidence" value="ECO:0007669"/>
    <property type="project" value="UniProtKB-KW"/>
</dbReference>
<evidence type="ECO:0000256" key="2">
    <source>
        <dbReference type="ARBA" id="ARBA00022741"/>
    </source>
</evidence>
<proteinExistence type="predicted"/>
<dbReference type="InterPro" id="IPR041166">
    <property type="entry name" value="Rubredoxin_2"/>
</dbReference>
<dbReference type="NCBIfam" id="TIGR00416">
    <property type="entry name" value="sms"/>
    <property type="match status" value="1"/>
</dbReference>
<dbReference type="InterPro" id="IPR020588">
    <property type="entry name" value="RecA_ATP-bd"/>
</dbReference>
<gene>
    <name evidence="12" type="ORF">UFOPK3164_00413</name>
    <name evidence="13" type="ORF">UFOPK3427_01072</name>
    <name evidence="14" type="ORF">UFOPK4112_00014</name>
</gene>
<keyword evidence="10" id="KW-0234">DNA repair</keyword>
<evidence type="ECO:0000256" key="7">
    <source>
        <dbReference type="ARBA" id="ARBA00022840"/>
    </source>
</evidence>
<organism evidence="14">
    <name type="scientific">freshwater metagenome</name>
    <dbReference type="NCBI Taxonomy" id="449393"/>
    <lineage>
        <taxon>unclassified sequences</taxon>
        <taxon>metagenomes</taxon>
        <taxon>ecological metagenomes</taxon>
    </lineage>
</organism>
<dbReference type="PANTHER" id="PTHR32472:SF10">
    <property type="entry name" value="DNA REPAIR PROTEIN RADA-LIKE PROTEIN"/>
    <property type="match status" value="1"/>
</dbReference>
<keyword evidence="3" id="KW-0227">DNA damage</keyword>
<evidence type="ECO:0000256" key="6">
    <source>
        <dbReference type="ARBA" id="ARBA00022833"/>
    </source>
</evidence>
<dbReference type="SMART" id="SM00382">
    <property type="entry name" value="AAA"/>
    <property type="match status" value="1"/>
</dbReference>
<evidence type="ECO:0000259" key="11">
    <source>
        <dbReference type="PROSITE" id="PS50162"/>
    </source>
</evidence>
<dbReference type="EMBL" id="CAFBPM010000001">
    <property type="protein sequence ID" value="CAB5005924.1"/>
    <property type="molecule type" value="Genomic_DNA"/>
</dbReference>
<dbReference type="GO" id="GO:0140664">
    <property type="term" value="F:ATP-dependent DNA damage sensor activity"/>
    <property type="evidence" value="ECO:0007669"/>
    <property type="project" value="InterPro"/>
</dbReference>
<dbReference type="SUPFAM" id="SSF54211">
    <property type="entry name" value="Ribosomal protein S5 domain 2-like"/>
    <property type="match status" value="1"/>
</dbReference>
<dbReference type="EMBL" id="CAFBLT010000001">
    <property type="protein sequence ID" value="CAB4875067.1"/>
    <property type="molecule type" value="Genomic_DNA"/>
</dbReference>
<keyword evidence="4" id="KW-0863">Zinc-finger</keyword>
<dbReference type="PRINTS" id="PR01874">
    <property type="entry name" value="DNAREPAIRADA"/>
</dbReference>
<evidence type="ECO:0000256" key="4">
    <source>
        <dbReference type="ARBA" id="ARBA00022771"/>
    </source>
</evidence>
<dbReference type="GO" id="GO:0005829">
    <property type="term" value="C:cytosol"/>
    <property type="evidence" value="ECO:0007669"/>
    <property type="project" value="TreeGrafter"/>
</dbReference>
<evidence type="ECO:0000256" key="9">
    <source>
        <dbReference type="ARBA" id="ARBA00023125"/>
    </source>
</evidence>
<evidence type="ECO:0000313" key="12">
    <source>
        <dbReference type="EMBL" id="CAB4820999.1"/>
    </source>
</evidence>
<feature type="domain" description="RecA family profile 1" evidence="11">
    <location>
        <begin position="57"/>
        <end position="206"/>
    </location>
</feature>
<dbReference type="Pfam" id="PF13481">
    <property type="entry name" value="AAA_25"/>
    <property type="match status" value="1"/>
</dbReference>
<dbReference type="PANTHER" id="PTHR32472">
    <property type="entry name" value="DNA REPAIR PROTEIN RADA"/>
    <property type="match status" value="1"/>
</dbReference>
<keyword evidence="8" id="KW-0346">Stress response</keyword>
<dbReference type="InterPro" id="IPR004504">
    <property type="entry name" value="DNA_repair_RadA"/>
</dbReference>
<dbReference type="PROSITE" id="PS50162">
    <property type="entry name" value="RECA_2"/>
    <property type="match status" value="1"/>
</dbReference>
<dbReference type="GO" id="GO:0000725">
    <property type="term" value="P:recombinational repair"/>
    <property type="evidence" value="ECO:0007669"/>
    <property type="project" value="TreeGrafter"/>
</dbReference>
<dbReference type="InterPro" id="IPR027417">
    <property type="entry name" value="P-loop_NTPase"/>
</dbReference>
<dbReference type="InterPro" id="IPR003593">
    <property type="entry name" value="AAA+_ATPase"/>
</dbReference>
<dbReference type="GO" id="GO:0005524">
    <property type="term" value="F:ATP binding"/>
    <property type="evidence" value="ECO:0007669"/>
    <property type="project" value="UniProtKB-KW"/>
</dbReference>
<evidence type="ECO:0000256" key="1">
    <source>
        <dbReference type="ARBA" id="ARBA00022723"/>
    </source>
</evidence>
<dbReference type="InterPro" id="IPR014721">
    <property type="entry name" value="Ribsml_uS5_D2-typ_fold_subgr"/>
</dbReference>
<dbReference type="EMBL" id="CAFABE010000011">
    <property type="protein sequence ID" value="CAB4820999.1"/>
    <property type="molecule type" value="Genomic_DNA"/>
</dbReference>
<evidence type="ECO:0000256" key="8">
    <source>
        <dbReference type="ARBA" id="ARBA00023016"/>
    </source>
</evidence>
<evidence type="ECO:0000256" key="5">
    <source>
        <dbReference type="ARBA" id="ARBA00022801"/>
    </source>
</evidence>
<evidence type="ECO:0000256" key="10">
    <source>
        <dbReference type="ARBA" id="ARBA00023204"/>
    </source>
</evidence>
<reference evidence="14" key="1">
    <citation type="submission" date="2020-05" db="EMBL/GenBank/DDBJ databases">
        <authorList>
            <person name="Chiriac C."/>
            <person name="Salcher M."/>
            <person name="Ghai R."/>
            <person name="Kavagutti S V."/>
        </authorList>
    </citation>
    <scope>NUCLEOTIDE SEQUENCE</scope>
</reference>
<keyword evidence="7" id="KW-0067">ATP-binding</keyword>
<keyword evidence="9" id="KW-0238">DNA-binding</keyword>
<dbReference type="InterPro" id="IPR020568">
    <property type="entry name" value="Ribosomal_Su5_D2-typ_SF"/>
</dbReference>
<keyword evidence="1" id="KW-0479">Metal-binding</keyword>
<evidence type="ECO:0000313" key="14">
    <source>
        <dbReference type="EMBL" id="CAB5005924.1"/>
    </source>
</evidence>
<name>A0A6J7PV33_9ZZZZ</name>
<evidence type="ECO:0000313" key="13">
    <source>
        <dbReference type="EMBL" id="CAB4875067.1"/>
    </source>
</evidence>
<keyword evidence="6" id="KW-0862">Zinc</keyword>
<keyword evidence="2" id="KW-0547">Nucleotide-binding</keyword>